<dbReference type="PANTHER" id="PTHR34153">
    <property type="entry name" value="SI:CH211-262H13.3-RELATED-RELATED"/>
    <property type="match status" value="1"/>
</dbReference>
<dbReference type="Pfam" id="PF16064">
    <property type="entry name" value="DUF4806"/>
    <property type="match status" value="1"/>
</dbReference>
<organism evidence="3 4">
    <name type="scientific">Holothuria leucospilota</name>
    <name type="common">Black long sea cucumber</name>
    <name type="synonym">Mertensiothuria leucospilota</name>
    <dbReference type="NCBI Taxonomy" id="206669"/>
    <lineage>
        <taxon>Eukaryota</taxon>
        <taxon>Metazoa</taxon>
        <taxon>Echinodermata</taxon>
        <taxon>Eleutherozoa</taxon>
        <taxon>Echinozoa</taxon>
        <taxon>Holothuroidea</taxon>
        <taxon>Aspidochirotacea</taxon>
        <taxon>Aspidochirotida</taxon>
        <taxon>Holothuriidae</taxon>
        <taxon>Holothuria</taxon>
    </lineage>
</organism>
<feature type="compositionally biased region" description="Basic and acidic residues" evidence="1">
    <location>
        <begin position="41"/>
        <end position="50"/>
    </location>
</feature>
<reference evidence="3" key="1">
    <citation type="submission" date="2021-10" db="EMBL/GenBank/DDBJ databases">
        <title>Tropical sea cucumber genome reveals ecological adaptation and Cuvierian tubules defense mechanism.</title>
        <authorList>
            <person name="Chen T."/>
        </authorList>
    </citation>
    <scope>NUCLEOTIDE SEQUENCE</scope>
    <source>
        <strain evidence="3">Nanhai2018</strain>
        <tissue evidence="3">Muscle</tissue>
    </source>
</reference>
<dbReference type="Proteomes" id="UP001152320">
    <property type="component" value="Chromosome 7"/>
</dbReference>
<evidence type="ECO:0000313" key="3">
    <source>
        <dbReference type="EMBL" id="KAJ8038242.1"/>
    </source>
</evidence>
<proteinExistence type="predicted"/>
<dbReference type="PANTHER" id="PTHR34153:SF2">
    <property type="entry name" value="SI:CH211-262H13.3-RELATED"/>
    <property type="match status" value="1"/>
</dbReference>
<evidence type="ECO:0000313" key="4">
    <source>
        <dbReference type="Proteomes" id="UP001152320"/>
    </source>
</evidence>
<accession>A0A9Q1C4I2</accession>
<sequence length="272" mass="29828">MDKLKACGLPGNMRRGEGSRCIPALSACMHLVPPQYQQSSAHDDGQDENPHSNSLETVPAFHSNATSSGTSSIPRSPPLAPTSNTGSNTGFQVTVIKLLTEMALEVKEVKSRVDHNTALLNDLNLQKEGMSVPEDPMDIDLDFQLPVQTVETLEEFEERLTSAEFVKKLLLKLSVLGGKDVQSTVKNLMSNLLAPSVAQQYNFTGAKGKKEFRQLELAGVILRAVRMNPRTQNAQKDDVKQALVSYLFNARDLMGGRRKRRANGQVVPATEE</sequence>
<evidence type="ECO:0000256" key="1">
    <source>
        <dbReference type="SAM" id="MobiDB-lite"/>
    </source>
</evidence>
<feature type="compositionally biased region" description="Polar residues" evidence="1">
    <location>
        <begin position="63"/>
        <end position="74"/>
    </location>
</feature>
<dbReference type="EMBL" id="JAIZAY010000007">
    <property type="protein sequence ID" value="KAJ8038242.1"/>
    <property type="molecule type" value="Genomic_DNA"/>
</dbReference>
<feature type="region of interest" description="Disordered" evidence="1">
    <location>
        <begin position="36"/>
        <end position="87"/>
    </location>
</feature>
<dbReference type="InterPro" id="IPR032071">
    <property type="entry name" value="DUF4806"/>
</dbReference>
<dbReference type="AlphaFoldDB" id="A0A9Q1C4I2"/>
<feature type="domain" description="DUF4806" evidence="2">
    <location>
        <begin position="143"/>
        <end position="217"/>
    </location>
</feature>
<comment type="caution">
    <text evidence="3">The sequence shown here is derived from an EMBL/GenBank/DDBJ whole genome shotgun (WGS) entry which is preliminary data.</text>
</comment>
<keyword evidence="4" id="KW-1185">Reference proteome</keyword>
<name>A0A9Q1C4I2_HOLLE</name>
<evidence type="ECO:0000259" key="2">
    <source>
        <dbReference type="Pfam" id="PF16064"/>
    </source>
</evidence>
<protein>
    <recommendedName>
        <fullName evidence="2">DUF4806 domain-containing protein</fullName>
    </recommendedName>
</protein>
<dbReference type="OrthoDB" id="8887905at2759"/>
<gene>
    <name evidence="3" type="ORF">HOLleu_15608</name>
</gene>